<comment type="caution">
    <text evidence="1">The sequence shown here is derived from an EMBL/GenBank/DDBJ whole genome shotgun (WGS) entry which is preliminary data.</text>
</comment>
<evidence type="ECO:0000313" key="2">
    <source>
        <dbReference type="Proteomes" id="UP000654123"/>
    </source>
</evidence>
<reference evidence="1" key="2">
    <citation type="submission" date="2020-09" db="EMBL/GenBank/DDBJ databases">
        <authorList>
            <person name="Sun Q."/>
            <person name="Ohkuma M."/>
        </authorList>
    </citation>
    <scope>NUCLEOTIDE SEQUENCE</scope>
    <source>
        <strain evidence="1">JCM 4335</strain>
    </source>
</reference>
<reference evidence="1" key="1">
    <citation type="journal article" date="2014" name="Int. J. Syst. Evol. Microbiol.">
        <title>Complete genome sequence of Corynebacterium casei LMG S-19264T (=DSM 44701T), isolated from a smear-ripened cheese.</title>
        <authorList>
            <consortium name="US DOE Joint Genome Institute (JGI-PGF)"/>
            <person name="Walter F."/>
            <person name="Albersmeier A."/>
            <person name="Kalinowski J."/>
            <person name="Ruckert C."/>
        </authorList>
    </citation>
    <scope>NUCLEOTIDE SEQUENCE</scope>
    <source>
        <strain evidence="1">JCM 4335</strain>
    </source>
</reference>
<accession>A0A918B044</accession>
<evidence type="ECO:0000313" key="1">
    <source>
        <dbReference type="EMBL" id="GGQ08422.1"/>
    </source>
</evidence>
<dbReference type="AlphaFoldDB" id="A0A918B044"/>
<protein>
    <submittedName>
        <fullName evidence="1">Uncharacterized protein</fullName>
    </submittedName>
</protein>
<keyword evidence="2" id="KW-1185">Reference proteome</keyword>
<name>A0A918B044_9ACTN</name>
<dbReference type="RefSeq" id="WP_189533633.1">
    <property type="nucleotide sequence ID" value="NZ_BMSV01000005.1"/>
</dbReference>
<sequence length="88" mass="9590">MATEQTGATGRDFDPDAPITVREIVNTMTSLANANNCWDDHVYVWTPGGPQHLWYASGVGENVTTGTIEITAEKPADRDRATPLSRTE</sequence>
<gene>
    <name evidence="1" type="ORF">GCM10010249_28540</name>
</gene>
<proteinExistence type="predicted"/>
<dbReference type="EMBL" id="BMSV01000005">
    <property type="protein sequence ID" value="GGQ08422.1"/>
    <property type="molecule type" value="Genomic_DNA"/>
</dbReference>
<dbReference type="Proteomes" id="UP000654123">
    <property type="component" value="Unassembled WGS sequence"/>
</dbReference>
<organism evidence="1 2">
    <name type="scientific">Streptomyces roseolilacinus</name>
    <dbReference type="NCBI Taxonomy" id="66904"/>
    <lineage>
        <taxon>Bacteria</taxon>
        <taxon>Bacillati</taxon>
        <taxon>Actinomycetota</taxon>
        <taxon>Actinomycetes</taxon>
        <taxon>Kitasatosporales</taxon>
        <taxon>Streptomycetaceae</taxon>
        <taxon>Streptomyces</taxon>
    </lineage>
</organism>